<dbReference type="Gene3D" id="1.10.10.10">
    <property type="entry name" value="Winged helix-like DNA-binding domain superfamily/Winged helix DNA-binding domain"/>
    <property type="match status" value="2"/>
</dbReference>
<accession>A0A8H8X0R6</accession>
<dbReference type="GO" id="GO:0051304">
    <property type="term" value="P:chromosome separation"/>
    <property type="evidence" value="ECO:0007669"/>
    <property type="project" value="InterPro"/>
</dbReference>
<dbReference type="Pfam" id="PF04079">
    <property type="entry name" value="SMC_ScpB"/>
    <property type="match status" value="1"/>
</dbReference>
<evidence type="ECO:0000313" key="5">
    <source>
        <dbReference type="EMBL" id="BCM87594.1"/>
    </source>
</evidence>
<evidence type="ECO:0000256" key="1">
    <source>
        <dbReference type="ARBA" id="ARBA00022490"/>
    </source>
</evidence>
<dbReference type="InterPro" id="IPR036390">
    <property type="entry name" value="WH_DNA-bd_sf"/>
</dbReference>
<dbReference type="EMBL" id="AP024146">
    <property type="protein sequence ID" value="BCM87594.1"/>
    <property type="molecule type" value="Genomic_DNA"/>
</dbReference>
<keyword evidence="1" id="KW-0963">Cytoplasm</keyword>
<dbReference type="AlphaFoldDB" id="A0A8H8X0R6"/>
<keyword evidence="4" id="KW-0131">Cell cycle</keyword>
<dbReference type="Proteomes" id="UP000663508">
    <property type="component" value="Plasmid pVL1_1"/>
</dbReference>
<geneLocation type="plasmid" evidence="5 6">
    <name>pVL1_1</name>
</geneLocation>
<keyword evidence="3" id="KW-0159">Chromosome partition</keyword>
<dbReference type="SUPFAM" id="SSF46785">
    <property type="entry name" value="Winged helix' DNA-binding domain"/>
    <property type="match status" value="2"/>
</dbReference>
<name>A0A8H8X0R6_9HYPH</name>
<evidence type="ECO:0000256" key="3">
    <source>
        <dbReference type="ARBA" id="ARBA00022829"/>
    </source>
</evidence>
<dbReference type="InterPro" id="IPR036388">
    <property type="entry name" value="WH-like_DNA-bd_sf"/>
</dbReference>
<keyword evidence="5" id="KW-0614">Plasmid</keyword>
<organism evidence="5 6">
    <name type="scientific">Methylobacterium indicum</name>
    <dbReference type="NCBI Taxonomy" id="1775910"/>
    <lineage>
        <taxon>Bacteria</taxon>
        <taxon>Pseudomonadati</taxon>
        <taxon>Pseudomonadota</taxon>
        <taxon>Alphaproteobacteria</taxon>
        <taxon>Hyphomicrobiales</taxon>
        <taxon>Methylobacteriaceae</taxon>
        <taxon>Methylobacterium</taxon>
    </lineage>
</organism>
<dbReference type="GO" id="GO:0051301">
    <property type="term" value="P:cell division"/>
    <property type="evidence" value="ECO:0007669"/>
    <property type="project" value="UniProtKB-KW"/>
</dbReference>
<protein>
    <submittedName>
        <fullName evidence="5">Transcriptional regulator</fullName>
    </submittedName>
</protein>
<sequence length="221" mass="23522">MARPRSRPFDPALAGLPPEARWRAWMGHVEAVLFASPTPVPRETLARVVGLECRLDALIADIREELRARPYELVAVAGGWQLRTRAEFAPAIRAAGTVTEEASGGALTAGDQLALAAIAYLQPVTRMALSRVLGKEVSRDVIARLKRLDLLGAGPRSPEPGAPLTYVTTPTFLARFGLASLRDLPDIEALEEAGLLDLDGAAEAPSDPFDALLGLSDGEAL</sequence>
<dbReference type="PANTHER" id="PTHR34298">
    <property type="entry name" value="SEGREGATION AND CONDENSATION PROTEIN B"/>
    <property type="match status" value="1"/>
</dbReference>
<dbReference type="KEGG" id="mind:mvi_60550"/>
<gene>
    <name evidence="5" type="ORF">mvi_60550</name>
</gene>
<reference evidence="5" key="1">
    <citation type="submission" date="2020-11" db="EMBL/GenBank/DDBJ databases">
        <title>Complete genome sequence of a novel pathogenic Methylobacterium strain isolated from rice in Vietnam.</title>
        <authorList>
            <person name="Lai K."/>
            <person name="Okazaki S."/>
            <person name="Higashi K."/>
            <person name="Mori H."/>
            <person name="Toyoda A."/>
            <person name="Kurokawa K."/>
        </authorList>
    </citation>
    <scope>NUCLEOTIDE SEQUENCE</scope>
    <source>
        <strain evidence="5">VL1</strain>
        <plasmid evidence="5">pVL1_1</plasmid>
    </source>
</reference>
<dbReference type="PANTHER" id="PTHR34298:SF2">
    <property type="entry name" value="SEGREGATION AND CONDENSATION PROTEIN B"/>
    <property type="match status" value="1"/>
</dbReference>
<evidence type="ECO:0000256" key="4">
    <source>
        <dbReference type="ARBA" id="ARBA00023306"/>
    </source>
</evidence>
<dbReference type="PIRSF" id="PIRSF019345">
    <property type="entry name" value="ScpB"/>
    <property type="match status" value="1"/>
</dbReference>
<keyword evidence="2" id="KW-0132">Cell division</keyword>
<dbReference type="InterPro" id="IPR005234">
    <property type="entry name" value="ScpB_csome_segregation"/>
</dbReference>
<evidence type="ECO:0000313" key="6">
    <source>
        <dbReference type="Proteomes" id="UP000663508"/>
    </source>
</evidence>
<dbReference type="RefSeq" id="WP_207183777.1">
    <property type="nucleotide sequence ID" value="NZ_AP024146.1"/>
</dbReference>
<proteinExistence type="predicted"/>
<evidence type="ECO:0000256" key="2">
    <source>
        <dbReference type="ARBA" id="ARBA00022618"/>
    </source>
</evidence>